<dbReference type="Proteomes" id="UP000585474">
    <property type="component" value="Unassembled WGS sequence"/>
</dbReference>
<feature type="compositionally biased region" description="Basic and acidic residues" evidence="1">
    <location>
        <begin position="19"/>
        <end position="31"/>
    </location>
</feature>
<dbReference type="AlphaFoldDB" id="A0A7J0DET4"/>
<comment type="caution">
    <text evidence="2">The sequence shown here is derived from an EMBL/GenBank/DDBJ whole genome shotgun (WGS) entry which is preliminary data.</text>
</comment>
<organism evidence="2 3">
    <name type="scientific">Actinidia rufa</name>
    <dbReference type="NCBI Taxonomy" id="165716"/>
    <lineage>
        <taxon>Eukaryota</taxon>
        <taxon>Viridiplantae</taxon>
        <taxon>Streptophyta</taxon>
        <taxon>Embryophyta</taxon>
        <taxon>Tracheophyta</taxon>
        <taxon>Spermatophyta</taxon>
        <taxon>Magnoliopsida</taxon>
        <taxon>eudicotyledons</taxon>
        <taxon>Gunneridae</taxon>
        <taxon>Pentapetalae</taxon>
        <taxon>asterids</taxon>
        <taxon>Ericales</taxon>
        <taxon>Actinidiaceae</taxon>
        <taxon>Actinidia</taxon>
    </lineage>
</organism>
<accession>A0A7J0DET4</accession>
<reference evidence="3" key="1">
    <citation type="submission" date="2019-07" db="EMBL/GenBank/DDBJ databases">
        <title>De Novo Assembly of kiwifruit Actinidia rufa.</title>
        <authorList>
            <person name="Sugita-Konishi S."/>
            <person name="Sato K."/>
            <person name="Mori E."/>
            <person name="Abe Y."/>
            <person name="Kisaki G."/>
            <person name="Hamano K."/>
            <person name="Suezawa K."/>
            <person name="Otani M."/>
            <person name="Fukuda T."/>
            <person name="Manabe T."/>
            <person name="Gomi K."/>
            <person name="Tabuchi M."/>
            <person name="Akimitsu K."/>
            <person name="Kataoka I."/>
        </authorList>
    </citation>
    <scope>NUCLEOTIDE SEQUENCE [LARGE SCALE GENOMIC DNA]</scope>
    <source>
        <strain evidence="3">cv. Fuchu</strain>
    </source>
</reference>
<dbReference type="OrthoDB" id="10309868at2759"/>
<sequence>MKLVGRPLMLPKPLGIEGPRARADRRPDKGTDPTPAGKLGTARLWRRVSGEGHPNEPSSRWISATYSTPCETEKEISWPNSMIARWQSLGDLGLKWFDKLSIRSIQNFHQLTESFVAQFMINKKAPKGVGSLLMLRKGKNKSICNYNKRYWETYNEIEECSEELALLEDNVKQDEKATGTPAPGVKDRSKSKKKTRWTTGTERGKESMWFSRNQSKSSSPGSETNFTSRNPIPWEKTLTDTTKGRGVPSTKKKDIEQTATEPVQDGHLKEFVDEEKTRAEEAKAKLNPRFDRDDEEIERTAYDEEDLPLGTIHMIGGPHHPELENRIQGEIQMIKQMYEVLSVYSSAKKSRTVASELESITFTKTDLERVQHPHSDPLMKGVASTLHQAIKFANPRGEETLYGDQVAAKQYYLATVSTKVTMKEVQLIKKEQKVLEDVGRDPEAKVVEDLIRYELSLDRFFLMGANLEERKRTELI</sequence>
<evidence type="ECO:0000256" key="1">
    <source>
        <dbReference type="SAM" id="MobiDB-lite"/>
    </source>
</evidence>
<feature type="compositionally biased region" description="Polar residues" evidence="1">
    <location>
        <begin position="210"/>
        <end position="230"/>
    </location>
</feature>
<dbReference type="EMBL" id="BJWL01000169">
    <property type="protein sequence ID" value="GFS32686.1"/>
    <property type="molecule type" value="Genomic_DNA"/>
</dbReference>
<protein>
    <submittedName>
        <fullName evidence="2">Uncharacterized protein</fullName>
    </submittedName>
</protein>
<feature type="region of interest" description="Disordered" evidence="1">
    <location>
        <begin position="173"/>
        <end position="262"/>
    </location>
</feature>
<name>A0A7J0DET4_9ERIC</name>
<evidence type="ECO:0000313" key="3">
    <source>
        <dbReference type="Proteomes" id="UP000585474"/>
    </source>
</evidence>
<feature type="region of interest" description="Disordered" evidence="1">
    <location>
        <begin position="11"/>
        <end position="41"/>
    </location>
</feature>
<keyword evidence="3" id="KW-1185">Reference proteome</keyword>
<evidence type="ECO:0000313" key="2">
    <source>
        <dbReference type="EMBL" id="GFS32686.1"/>
    </source>
</evidence>
<proteinExistence type="predicted"/>
<gene>
    <name evidence="2" type="ORF">Acr_00g0024030</name>
</gene>